<comment type="caution">
    <text evidence="3">The sequence shown here is derived from an EMBL/GenBank/DDBJ whole genome shotgun (WGS) entry which is preliminary data.</text>
</comment>
<feature type="domain" description="Temptin Cys/Cys disulfide" evidence="2">
    <location>
        <begin position="1"/>
        <end position="37"/>
    </location>
</feature>
<dbReference type="EMBL" id="JARBDR010000813">
    <property type="protein sequence ID" value="KAJ8306400.1"/>
    <property type="molecule type" value="Genomic_DNA"/>
</dbReference>
<protein>
    <recommendedName>
        <fullName evidence="2">Temptin Cys/Cys disulfide domain-containing protein</fullName>
    </recommendedName>
</protein>
<keyword evidence="4" id="KW-1185">Reference proteome</keyword>
<feature type="region of interest" description="Disordered" evidence="1">
    <location>
        <begin position="1"/>
        <end position="26"/>
    </location>
</feature>
<sequence length="54" mass="5867">MDSDEDGYSNGAELGDPNCNWTPGSTPERAAFGHPGICEPIGQGHCHYQHFSLY</sequence>
<dbReference type="InterPro" id="IPR057626">
    <property type="entry name" value="S-S_Temptin"/>
</dbReference>
<accession>A0ABQ9ES45</accession>
<name>A0ABQ9ES45_TEGGR</name>
<evidence type="ECO:0000313" key="4">
    <source>
        <dbReference type="Proteomes" id="UP001217089"/>
    </source>
</evidence>
<evidence type="ECO:0000313" key="3">
    <source>
        <dbReference type="EMBL" id="KAJ8306400.1"/>
    </source>
</evidence>
<dbReference type="Pfam" id="PF24784">
    <property type="entry name" value="Temptin_C"/>
    <property type="match status" value="1"/>
</dbReference>
<organism evidence="3 4">
    <name type="scientific">Tegillarca granosa</name>
    <name type="common">Malaysian cockle</name>
    <name type="synonym">Anadara granosa</name>
    <dbReference type="NCBI Taxonomy" id="220873"/>
    <lineage>
        <taxon>Eukaryota</taxon>
        <taxon>Metazoa</taxon>
        <taxon>Spiralia</taxon>
        <taxon>Lophotrochozoa</taxon>
        <taxon>Mollusca</taxon>
        <taxon>Bivalvia</taxon>
        <taxon>Autobranchia</taxon>
        <taxon>Pteriomorphia</taxon>
        <taxon>Arcoida</taxon>
        <taxon>Arcoidea</taxon>
        <taxon>Arcidae</taxon>
        <taxon>Tegillarca</taxon>
    </lineage>
</organism>
<reference evidence="3 4" key="1">
    <citation type="submission" date="2022-12" db="EMBL/GenBank/DDBJ databases">
        <title>Chromosome-level genome of Tegillarca granosa.</title>
        <authorList>
            <person name="Kim J."/>
        </authorList>
    </citation>
    <scope>NUCLEOTIDE SEQUENCE [LARGE SCALE GENOMIC DNA]</scope>
    <source>
        <strain evidence="3">Teg-2019</strain>
        <tissue evidence="3">Adductor muscle</tissue>
    </source>
</reference>
<evidence type="ECO:0000256" key="1">
    <source>
        <dbReference type="SAM" id="MobiDB-lite"/>
    </source>
</evidence>
<proteinExistence type="predicted"/>
<evidence type="ECO:0000259" key="2">
    <source>
        <dbReference type="Pfam" id="PF24784"/>
    </source>
</evidence>
<gene>
    <name evidence="3" type="ORF">KUTeg_016945</name>
</gene>
<dbReference type="Proteomes" id="UP001217089">
    <property type="component" value="Unassembled WGS sequence"/>
</dbReference>